<proteinExistence type="predicted"/>
<reference evidence="3 4" key="1">
    <citation type="journal article" date="2018" name="Evol. Lett.">
        <title>Horizontal gene cluster transfer increased hallucinogenic mushroom diversity.</title>
        <authorList>
            <person name="Reynolds H.T."/>
            <person name="Vijayakumar V."/>
            <person name="Gluck-Thaler E."/>
            <person name="Korotkin H.B."/>
            <person name="Matheny P.B."/>
            <person name="Slot J.C."/>
        </authorList>
    </citation>
    <scope>NUCLEOTIDE SEQUENCE [LARGE SCALE GENOMIC DNA]</scope>
    <source>
        <strain evidence="3 4">SRW20</strain>
    </source>
</reference>
<organism evidence="3 4">
    <name type="scientific">Gymnopilus dilepis</name>
    <dbReference type="NCBI Taxonomy" id="231916"/>
    <lineage>
        <taxon>Eukaryota</taxon>
        <taxon>Fungi</taxon>
        <taxon>Dikarya</taxon>
        <taxon>Basidiomycota</taxon>
        <taxon>Agaricomycotina</taxon>
        <taxon>Agaricomycetes</taxon>
        <taxon>Agaricomycetidae</taxon>
        <taxon>Agaricales</taxon>
        <taxon>Agaricineae</taxon>
        <taxon>Hymenogastraceae</taxon>
        <taxon>Gymnopilus</taxon>
    </lineage>
</organism>
<feature type="compositionally biased region" description="Polar residues" evidence="1">
    <location>
        <begin position="243"/>
        <end position="252"/>
    </location>
</feature>
<dbReference type="PROSITE" id="PS50010">
    <property type="entry name" value="DH_2"/>
    <property type="match status" value="1"/>
</dbReference>
<dbReference type="PANTHER" id="PTHR12673">
    <property type="entry name" value="FACIOGENITAL DYSPLASIA PROTEIN"/>
    <property type="match status" value="1"/>
</dbReference>
<feature type="compositionally biased region" description="Low complexity" evidence="1">
    <location>
        <begin position="1070"/>
        <end position="1081"/>
    </location>
</feature>
<dbReference type="SMART" id="SM00325">
    <property type="entry name" value="RhoGEF"/>
    <property type="match status" value="1"/>
</dbReference>
<feature type="region of interest" description="Disordered" evidence="1">
    <location>
        <begin position="153"/>
        <end position="204"/>
    </location>
</feature>
<feature type="compositionally biased region" description="Low complexity" evidence="1">
    <location>
        <begin position="168"/>
        <end position="189"/>
    </location>
</feature>
<sequence>MKQGERMESRKSRNLHVHIKHRQLHGVPGFPPHPEASSSDSSLTKSAGGALPHKSSSTPQYPGSRSGFPELEPHLLPSLRDTVDRMTQVNTGIADISKPGSTRTVRRSSPEPRHNGTPFSLGTDDRRVRSQESLVASPRVNGQMATNFCQMYSENGTPTLENLTSRFKSPGKSALKSSLKSPGPSLASPRAQDAACSPSIGGSSLKTMKSLLSRKYSQTLKSPFNTSKSREEAESSRDAKSPPTASFSTTPVATDGPQAAVVSTYLDRISSSRQNFQSNIPRPRTRYYHDDPSQLGNVEDSDFDRRYENDLREKRKLTVANAEVIMSGSSSGSDLESRKVYEPQGYVRHQKLDDICHFSPQPVGLGLSLRRDGVPRRVDNHVSNISNEVSPRRQDIRSNTPEKNLRFSLPPSESASSSYSDEPNDYHSSLARGEYNIISDSRRRVEENVYGKSRSSAQQPERYSPAKLPSRGRPSHWRSRSPTPTRKVESTDEDMESEREGYSIRRPSKKDKRRSSSCTPSSIPSPKRDHFTPVIPPRSRSACNRYNARSRSHSPVYPPNLRELIKNRNTLSKASPRPRDPSPSRPRHQRHEVPKSPGQQRCEALPKYDSPSHRPRGASPRHSHEMTTPVSEAYRSAAVRERMAYGIRPSLSDEEVDAVYRTESGTSVSSSESEMSSINASLWRDDNEGLSESAESIFRAVEHSARTNRSGESMHQHVRAPRLSVISPTLSGSSASAEVTPKTWEQLERPQANSAYSNPPMTTPENDSHDINMIIRDVPNSREAIIQEIFETEEELLRRFHTCSQAFIIPLRVHNSQAWIAGVPTNVARLLDWFDDIVKLHEQIYQSLCSARDTMSPATDRVSESLRCFVSKAEVYQPYLVRLADVSEEIVQHLNDPKSDFGQFVALQQNSPDCEGWSFEKLLMLPVRRLAEYQDLFSWMLDSTPKSHQDYLSTFSLSRSTDMVIRVMTEVKIREDEYNLLKVFSSRIQGLPAGNSLATRERRLLHSGPLSLILDNIAMSSDISRESVDTKQKSDFKRTNRASKFMDAFNASGSVFEKPDSVNSATTNLAPPTSSTPAKSSWFSRLPLRKKSSPKMSAPSGDSTKDRNIAMSLPPVTLRSVPLHAFVFSDLVLLAHSCHTTGGKVDWILSQDLAFFNPLSIARLQDRDREGAIISLEALVPDGNTLGGHTDFKHSTFRNVDLVLPTRRHVASGFDKEVIGPSESLQAWLLALRQCSKTTLRKLTFIGHMHQDDPFLASDRQFDTLMAVSSLVNSGLPIPRSPSGQFPDSYQEKNGILSGEERQERGWWSLRYQQVFREFQRQDSLLSDDDDPI</sequence>
<accession>A0A409VKA9</accession>
<dbReference type="PANTHER" id="PTHR12673:SF159">
    <property type="entry name" value="LD03170P"/>
    <property type="match status" value="1"/>
</dbReference>
<dbReference type="InterPro" id="IPR000219">
    <property type="entry name" value="DH_dom"/>
</dbReference>
<dbReference type="Gene3D" id="1.20.900.10">
    <property type="entry name" value="Dbl homology (DH) domain"/>
    <property type="match status" value="1"/>
</dbReference>
<dbReference type="InterPro" id="IPR051092">
    <property type="entry name" value="FYVE_RhoGEF_PH"/>
</dbReference>
<dbReference type="STRING" id="231916.A0A409VKA9"/>
<dbReference type="GO" id="GO:0005085">
    <property type="term" value="F:guanyl-nucleotide exchange factor activity"/>
    <property type="evidence" value="ECO:0007669"/>
    <property type="project" value="InterPro"/>
</dbReference>
<dbReference type="GO" id="GO:0005737">
    <property type="term" value="C:cytoplasm"/>
    <property type="evidence" value="ECO:0007669"/>
    <property type="project" value="TreeGrafter"/>
</dbReference>
<evidence type="ECO:0000313" key="3">
    <source>
        <dbReference type="EMBL" id="PPQ66711.1"/>
    </source>
</evidence>
<dbReference type="InParanoid" id="A0A409VKA9"/>
<dbReference type="OrthoDB" id="1716625at2759"/>
<feature type="compositionally biased region" description="Basic and acidic residues" evidence="1">
    <location>
        <begin position="1"/>
        <end position="11"/>
    </location>
</feature>
<dbReference type="InterPro" id="IPR035899">
    <property type="entry name" value="DBL_dom_sf"/>
</dbReference>
<feature type="compositionally biased region" description="Polar residues" evidence="1">
    <location>
        <begin position="153"/>
        <end position="167"/>
    </location>
</feature>
<comment type="caution">
    <text evidence="3">The sequence shown here is derived from an EMBL/GenBank/DDBJ whole genome shotgun (WGS) entry which is preliminary data.</text>
</comment>
<keyword evidence="4" id="KW-1185">Reference proteome</keyword>
<feature type="compositionally biased region" description="Basic residues" evidence="1">
    <location>
        <begin position="506"/>
        <end position="515"/>
    </location>
</feature>
<feature type="region of interest" description="Disordered" evidence="1">
    <location>
        <begin position="272"/>
        <end position="300"/>
    </location>
</feature>
<protein>
    <recommendedName>
        <fullName evidence="2">DH domain-containing protein</fullName>
    </recommendedName>
</protein>
<dbReference type="EMBL" id="NHYE01005624">
    <property type="protein sequence ID" value="PPQ66711.1"/>
    <property type="molecule type" value="Genomic_DNA"/>
</dbReference>
<feature type="compositionally biased region" description="Low complexity" evidence="1">
    <location>
        <begin position="408"/>
        <end position="421"/>
    </location>
</feature>
<feature type="compositionally biased region" description="Polar residues" evidence="1">
    <location>
        <begin position="216"/>
        <end position="227"/>
    </location>
</feature>
<feature type="compositionally biased region" description="Low complexity" evidence="1">
    <location>
        <begin position="516"/>
        <end position="525"/>
    </location>
</feature>
<feature type="compositionally biased region" description="Basic and acidic residues" evidence="1">
    <location>
        <begin position="228"/>
        <end position="240"/>
    </location>
</feature>
<evidence type="ECO:0000259" key="2">
    <source>
        <dbReference type="PROSITE" id="PS50010"/>
    </source>
</evidence>
<feature type="region of interest" description="Disordered" evidence="1">
    <location>
        <begin position="1"/>
        <end position="141"/>
    </location>
</feature>
<evidence type="ECO:0000313" key="4">
    <source>
        <dbReference type="Proteomes" id="UP000284706"/>
    </source>
</evidence>
<evidence type="ECO:0000256" key="1">
    <source>
        <dbReference type="SAM" id="MobiDB-lite"/>
    </source>
</evidence>
<name>A0A409VKA9_9AGAR</name>
<feature type="region of interest" description="Disordered" evidence="1">
    <location>
        <begin position="216"/>
        <end position="254"/>
    </location>
</feature>
<dbReference type="Pfam" id="PF00621">
    <property type="entry name" value="RhoGEF"/>
    <property type="match status" value="1"/>
</dbReference>
<dbReference type="Proteomes" id="UP000284706">
    <property type="component" value="Unassembled WGS sequence"/>
</dbReference>
<feature type="compositionally biased region" description="Polar residues" evidence="1">
    <location>
        <begin position="54"/>
        <end position="63"/>
    </location>
</feature>
<feature type="region of interest" description="Disordered" evidence="1">
    <location>
        <begin position="378"/>
        <end position="433"/>
    </location>
</feature>
<gene>
    <name evidence="3" type="ORF">CVT26_009571</name>
</gene>
<feature type="compositionally biased region" description="Basic residues" evidence="1">
    <location>
        <begin position="12"/>
        <end position="24"/>
    </location>
</feature>
<feature type="region of interest" description="Disordered" evidence="1">
    <location>
        <begin position="1059"/>
        <end position="1108"/>
    </location>
</feature>
<feature type="region of interest" description="Disordered" evidence="1">
    <location>
        <begin position="446"/>
        <end position="629"/>
    </location>
</feature>
<feature type="domain" description="DH" evidence="2">
    <location>
        <begin position="781"/>
        <end position="951"/>
    </location>
</feature>
<dbReference type="SUPFAM" id="SSF48065">
    <property type="entry name" value="DBL homology domain (DH-domain)"/>
    <property type="match status" value="1"/>
</dbReference>